<evidence type="ECO:0000313" key="2">
    <source>
        <dbReference type="EMBL" id="PIT56086.1"/>
    </source>
</evidence>
<dbReference type="Proteomes" id="UP000229434">
    <property type="component" value="Unassembled WGS sequence"/>
</dbReference>
<comment type="caution">
    <text evidence="2">The sequence shown here is derived from an EMBL/GenBank/DDBJ whole genome shotgun (WGS) entry which is preliminary data.</text>
</comment>
<dbReference type="AlphaFoldDB" id="A0A2N9XYT7"/>
<reference evidence="2 3" key="1">
    <citation type="journal article" date="2017" name="MBio">
        <title>Type VI secretion-mediated competition in the bee gut microbiome.</title>
        <authorList>
            <person name="Steele M.I."/>
            <person name="Kwong W.K."/>
            <person name="Powell J.E."/>
            <person name="Whiteley M."/>
            <person name="Moran N.A."/>
        </authorList>
    </citation>
    <scope>NUCLEOTIDE SEQUENCE [LARGE SCALE GENOMIC DNA]</scope>
    <source>
        <strain evidence="2 3">Nev3CBA3</strain>
    </source>
</reference>
<organism evidence="2 3">
    <name type="scientific">Snodgrassella alvi</name>
    <dbReference type="NCBI Taxonomy" id="1196083"/>
    <lineage>
        <taxon>Bacteria</taxon>
        <taxon>Pseudomonadati</taxon>
        <taxon>Pseudomonadota</taxon>
        <taxon>Betaproteobacteria</taxon>
        <taxon>Neisseriales</taxon>
        <taxon>Neisseriaceae</taxon>
        <taxon>Snodgrassella</taxon>
    </lineage>
</organism>
<evidence type="ECO:0000313" key="3">
    <source>
        <dbReference type="Proteomes" id="UP000229434"/>
    </source>
</evidence>
<proteinExistence type="predicted"/>
<feature type="region of interest" description="Disordered" evidence="1">
    <location>
        <begin position="56"/>
        <end position="75"/>
    </location>
</feature>
<protein>
    <submittedName>
        <fullName evidence="2">Uncharacterized protein</fullName>
    </submittedName>
</protein>
<gene>
    <name evidence="2" type="ORF">BHC49_04970</name>
</gene>
<feature type="compositionally biased region" description="Polar residues" evidence="1">
    <location>
        <begin position="56"/>
        <end position="68"/>
    </location>
</feature>
<accession>A0A2N9XYT7</accession>
<sequence length="75" mass="8817">MTSTPKPIINKKIHFYIEPGKSTFNNTLNNDYQNRLSNILKFLAQNRKKKLNKNYKSMQPTKQQNQITAAIKQIH</sequence>
<evidence type="ECO:0000256" key="1">
    <source>
        <dbReference type="SAM" id="MobiDB-lite"/>
    </source>
</evidence>
<dbReference type="EMBL" id="MEIS01000093">
    <property type="protein sequence ID" value="PIT56086.1"/>
    <property type="molecule type" value="Genomic_DNA"/>
</dbReference>
<name>A0A2N9XYT7_9NEIS</name>